<dbReference type="PANTHER" id="PTHR22775:SF3">
    <property type="entry name" value="SORTING NEXIN-13"/>
    <property type="match status" value="1"/>
</dbReference>
<dbReference type="OrthoDB" id="5582218at2759"/>
<dbReference type="Proteomes" id="UP000015104">
    <property type="component" value="Unassembled WGS sequence"/>
</dbReference>
<dbReference type="Gene3D" id="3.30.1520.10">
    <property type="entry name" value="Phox-like domain"/>
    <property type="match status" value="1"/>
</dbReference>
<proteinExistence type="predicted"/>
<name>T1L1G2_TETUR</name>
<dbReference type="SMART" id="SM00312">
    <property type="entry name" value="PX"/>
    <property type="match status" value="1"/>
</dbReference>
<keyword evidence="1" id="KW-0472">Membrane</keyword>
<keyword evidence="1" id="KW-1133">Transmembrane helix</keyword>
<organism evidence="3 4">
    <name type="scientific">Tetranychus urticae</name>
    <name type="common">Two-spotted spider mite</name>
    <dbReference type="NCBI Taxonomy" id="32264"/>
    <lineage>
        <taxon>Eukaryota</taxon>
        <taxon>Metazoa</taxon>
        <taxon>Ecdysozoa</taxon>
        <taxon>Arthropoda</taxon>
        <taxon>Chelicerata</taxon>
        <taxon>Arachnida</taxon>
        <taxon>Acari</taxon>
        <taxon>Acariformes</taxon>
        <taxon>Trombidiformes</taxon>
        <taxon>Prostigmata</taxon>
        <taxon>Eleutherengona</taxon>
        <taxon>Raphignathae</taxon>
        <taxon>Tetranychoidea</taxon>
        <taxon>Tetranychidae</taxon>
        <taxon>Tetranychus</taxon>
    </lineage>
</organism>
<gene>
    <name evidence="3" type="primary">107369276</name>
</gene>
<evidence type="ECO:0000313" key="4">
    <source>
        <dbReference type="Proteomes" id="UP000015104"/>
    </source>
</evidence>
<evidence type="ECO:0000313" key="3">
    <source>
        <dbReference type="EnsemblMetazoa" id="tetur31g01650.1"/>
    </source>
</evidence>
<sequence length="803" mass="92017">MFVQLFNLLTVHYCFIFSVLFLLVIIISLLFCTFSTTLLILIAVLIYCGYKLSSWISSLNEKDPVAPYDWFDELAHRKAIGLINNALDLSNVEHCGQEISLENETFKISENLCADYIVPWCTTISPESSFPADAERAIFELIHAILRRLTVIDTIELFKDVLIWFQLMCLPETRDKLILSNEEMNVFLQVSSEKVLKSCSPTFSALIDGRDKSEGSNDPLVSMIYNLTSSAAIIPIFDLISDPEFLNQCIARLFSIKFRDDAPVKPEEIQNYLQNSPEPLLMPPKYLIDGTARSISVDAKLLKENNLDSPTELLGNRFKIHKRSLSQPGSIEQPEITEIVDMQLQSSQRPMDSLPCETGIDLDSLPNPSSRVFRNIRIDKWELVKKSRELYVVYIIDVDALYEEVHPEKIYKSTSEEDTREECIVSSLIWKKLTIKHRFREFVDLQVKLENHTRLRGTLRAMNKTVIKPSTLKLYLMSLNPLRSSVSNKGVIEHRRKCLEKYLNELSKFERISRSREFRDFLGYKEERSSFLRSPSQSILVPLGIDKVYRNVRDAITFLKPTNPTEGTFAPGPTLVISDSPLTCLKLTKISHNKPSKILKLINEPRFIQSLIQSIDTKKEISNSNNSVPDFSFLNLGKRSQGDGCDDSPEHSQCKQRSVKIPLVESLINIIQTIIPLSTTSWFTLILLTIKVYLGSTLERLLGALIMRICCTETFAYLLHTFHESIWEDDDKDELVKHELPSASHLVDQLVNMLRNKPLLNYVPITHLEQSVQSMFNTFQSKDHNKMFILLVLSSLLKRSQIY</sequence>
<protein>
    <recommendedName>
        <fullName evidence="2">PX domain-containing protein</fullName>
    </recommendedName>
</protein>
<dbReference type="InterPro" id="IPR003114">
    <property type="entry name" value="Phox_assoc"/>
</dbReference>
<dbReference type="InterPro" id="IPR001683">
    <property type="entry name" value="PX_dom"/>
</dbReference>
<dbReference type="Pfam" id="PF02194">
    <property type="entry name" value="PXA"/>
    <property type="match status" value="1"/>
</dbReference>
<evidence type="ECO:0000259" key="2">
    <source>
        <dbReference type="PROSITE" id="PS50195"/>
    </source>
</evidence>
<dbReference type="PROSITE" id="PS50195">
    <property type="entry name" value="PX"/>
    <property type="match status" value="1"/>
</dbReference>
<evidence type="ECO:0000256" key="1">
    <source>
        <dbReference type="SAM" id="Phobius"/>
    </source>
</evidence>
<dbReference type="SUPFAM" id="SSF64268">
    <property type="entry name" value="PX domain"/>
    <property type="match status" value="1"/>
</dbReference>
<accession>T1L1G2</accession>
<dbReference type="OMA" id="QESWTTC"/>
<dbReference type="KEGG" id="tut:107369276"/>
<feature type="transmembrane region" description="Helical" evidence="1">
    <location>
        <begin position="15"/>
        <end position="48"/>
    </location>
</feature>
<dbReference type="EnsemblMetazoa" id="tetur31g01650.1">
    <property type="protein sequence ID" value="tetur31g01650.1"/>
    <property type="gene ID" value="tetur31g01650"/>
</dbReference>
<feature type="domain" description="PX" evidence="2">
    <location>
        <begin position="372"/>
        <end position="529"/>
    </location>
</feature>
<dbReference type="PANTHER" id="PTHR22775">
    <property type="entry name" value="SORTING NEXIN"/>
    <property type="match status" value="1"/>
</dbReference>
<dbReference type="Pfam" id="PF00787">
    <property type="entry name" value="PX"/>
    <property type="match status" value="1"/>
</dbReference>
<keyword evidence="1" id="KW-0812">Transmembrane</keyword>
<reference evidence="3" key="2">
    <citation type="submission" date="2015-06" db="UniProtKB">
        <authorList>
            <consortium name="EnsemblMetazoa"/>
        </authorList>
    </citation>
    <scope>IDENTIFICATION</scope>
</reference>
<reference evidence="4" key="1">
    <citation type="submission" date="2011-08" db="EMBL/GenBank/DDBJ databases">
        <authorList>
            <person name="Rombauts S."/>
        </authorList>
    </citation>
    <scope>NUCLEOTIDE SEQUENCE</scope>
    <source>
        <strain evidence="4">London</strain>
    </source>
</reference>
<dbReference type="InterPro" id="IPR036871">
    <property type="entry name" value="PX_dom_sf"/>
</dbReference>
<dbReference type="AlphaFoldDB" id="T1L1G2"/>
<dbReference type="EMBL" id="CAEY01000898">
    <property type="status" value="NOT_ANNOTATED_CDS"/>
    <property type="molecule type" value="Genomic_DNA"/>
</dbReference>
<keyword evidence="4" id="KW-1185">Reference proteome</keyword>
<dbReference type="GO" id="GO:0035091">
    <property type="term" value="F:phosphatidylinositol binding"/>
    <property type="evidence" value="ECO:0007669"/>
    <property type="project" value="InterPro"/>
</dbReference>
<dbReference type="HOGENOM" id="CLU_350684_0_0_1"/>